<dbReference type="GO" id="GO:0005886">
    <property type="term" value="C:plasma membrane"/>
    <property type="evidence" value="ECO:0007669"/>
    <property type="project" value="UniProtKB-SubCell"/>
</dbReference>
<keyword evidence="3" id="KW-0997">Cell inner membrane</keyword>
<dbReference type="PANTHER" id="PTHR30462:SF3">
    <property type="entry name" value="INTERMEMBRANE TRANSPORT PROTEIN PQIA"/>
    <property type="match status" value="1"/>
</dbReference>
<protein>
    <submittedName>
        <fullName evidence="8">Paraquat-inducible protein A</fullName>
    </submittedName>
</protein>
<accession>A0A923I5R1</accession>
<evidence type="ECO:0000256" key="7">
    <source>
        <dbReference type="SAM" id="Phobius"/>
    </source>
</evidence>
<evidence type="ECO:0000313" key="8">
    <source>
        <dbReference type="EMBL" id="MBC3936850.1"/>
    </source>
</evidence>
<evidence type="ECO:0000256" key="5">
    <source>
        <dbReference type="ARBA" id="ARBA00022989"/>
    </source>
</evidence>
<evidence type="ECO:0000256" key="1">
    <source>
        <dbReference type="ARBA" id="ARBA00004533"/>
    </source>
</evidence>
<dbReference type="Proteomes" id="UP000612361">
    <property type="component" value="Unassembled WGS sequence"/>
</dbReference>
<keyword evidence="4 7" id="KW-0812">Transmembrane</keyword>
<keyword evidence="2" id="KW-1003">Cell membrane</keyword>
<comment type="caution">
    <text evidence="8">The sequence shown here is derived from an EMBL/GenBank/DDBJ whole genome shotgun (WGS) entry which is preliminary data.</text>
</comment>
<proteinExistence type="predicted"/>
<dbReference type="PANTHER" id="PTHR30462">
    <property type="entry name" value="INTERMEMBRANE TRANSPORT PROTEIN PQIB-RELATED"/>
    <property type="match status" value="1"/>
</dbReference>
<evidence type="ECO:0000256" key="6">
    <source>
        <dbReference type="ARBA" id="ARBA00023136"/>
    </source>
</evidence>
<dbReference type="InterPro" id="IPR051800">
    <property type="entry name" value="PqiA-PqiB_transport"/>
</dbReference>
<dbReference type="EMBL" id="JACOGG010000022">
    <property type="protein sequence ID" value="MBC3936850.1"/>
    <property type="molecule type" value="Genomic_DNA"/>
</dbReference>
<dbReference type="InterPro" id="IPR007498">
    <property type="entry name" value="PqiA-like"/>
</dbReference>
<feature type="transmembrane region" description="Helical" evidence="7">
    <location>
        <begin position="153"/>
        <end position="174"/>
    </location>
</feature>
<organism evidence="8 9">
    <name type="scientific">Undibacterium rugosum</name>
    <dbReference type="NCBI Taxonomy" id="2762291"/>
    <lineage>
        <taxon>Bacteria</taxon>
        <taxon>Pseudomonadati</taxon>
        <taxon>Pseudomonadota</taxon>
        <taxon>Betaproteobacteria</taxon>
        <taxon>Burkholderiales</taxon>
        <taxon>Oxalobacteraceae</taxon>
        <taxon>Undibacterium</taxon>
    </lineage>
</organism>
<feature type="transmembrane region" description="Helical" evidence="7">
    <location>
        <begin position="180"/>
        <end position="198"/>
    </location>
</feature>
<name>A0A923I5R1_9BURK</name>
<gene>
    <name evidence="8" type="ORF">H8K47_15910</name>
</gene>
<comment type="subcellular location">
    <subcellularLocation>
        <location evidence="1">Cell inner membrane</location>
    </subcellularLocation>
</comment>
<evidence type="ECO:0000256" key="2">
    <source>
        <dbReference type="ARBA" id="ARBA00022475"/>
    </source>
</evidence>
<dbReference type="AlphaFoldDB" id="A0A923I5R1"/>
<feature type="transmembrane region" description="Helical" evidence="7">
    <location>
        <begin position="59"/>
        <end position="79"/>
    </location>
</feature>
<keyword evidence="5 7" id="KW-1133">Transmembrane helix</keyword>
<reference evidence="8" key="1">
    <citation type="submission" date="2020-08" db="EMBL/GenBank/DDBJ databases">
        <title>Novel species isolated from subtropical streams in China.</title>
        <authorList>
            <person name="Lu H."/>
        </authorList>
    </citation>
    <scope>NUCLEOTIDE SEQUENCE</scope>
    <source>
        <strain evidence="8">CY7W</strain>
    </source>
</reference>
<evidence type="ECO:0000256" key="3">
    <source>
        <dbReference type="ARBA" id="ARBA00022519"/>
    </source>
</evidence>
<feature type="transmembrane region" description="Helical" evidence="7">
    <location>
        <begin position="107"/>
        <end position="132"/>
    </location>
</feature>
<dbReference type="Pfam" id="PF04403">
    <property type="entry name" value="PqiA"/>
    <property type="match status" value="1"/>
</dbReference>
<keyword evidence="9" id="KW-1185">Reference proteome</keyword>
<evidence type="ECO:0000313" key="9">
    <source>
        <dbReference type="Proteomes" id="UP000612361"/>
    </source>
</evidence>
<evidence type="ECO:0000256" key="4">
    <source>
        <dbReference type="ARBA" id="ARBA00022692"/>
    </source>
</evidence>
<sequence length="217" mass="23939">MANLNQNERQLQIKAGNGSQAGYLSCPVCEALCQVQAGPHCEHCGAHLHLRDPHSLSKAAAYLIAAYILYIPANLLPVMHTETIFGAEDDTILSGVVVLLSTGSWPLALLVFFASVMVPLLKLFSLTLLLISSWRRSRWLPLPRTRLFRLVEAVGRWSMLDIYVVMVLVALVQFQSLASVYPGGGAFAFAAVVVLTMLSAQHFDSRLIWDTIETHHE</sequence>
<keyword evidence="6 7" id="KW-0472">Membrane</keyword>